<reference evidence="2" key="1">
    <citation type="submission" date="2021-01" db="EMBL/GenBank/DDBJ databases">
        <authorList>
            <consortium name="Aspergillus puulaauensis MK2 genome sequencing consortium"/>
            <person name="Kazuki M."/>
            <person name="Futagami T."/>
        </authorList>
    </citation>
    <scope>NUCLEOTIDE SEQUENCE</scope>
    <source>
        <strain evidence="2">MK2</strain>
    </source>
</reference>
<dbReference type="AlphaFoldDB" id="A0A7R8ANJ5"/>
<gene>
    <name evidence="2" type="ORF">APUU_50192S</name>
</gene>
<dbReference type="KEGG" id="apuu:APUU_50192S"/>
<evidence type="ECO:0000259" key="1">
    <source>
        <dbReference type="Pfam" id="PF00135"/>
    </source>
</evidence>
<reference evidence="2" key="2">
    <citation type="submission" date="2021-02" db="EMBL/GenBank/DDBJ databases">
        <title>Aspergillus puulaauensis MK2 genome sequence.</title>
        <authorList>
            <person name="Futagami T."/>
            <person name="Mori K."/>
            <person name="Kadooka C."/>
            <person name="Tanaka T."/>
        </authorList>
    </citation>
    <scope>NUCLEOTIDE SEQUENCE</scope>
    <source>
        <strain evidence="2">MK2</strain>
    </source>
</reference>
<dbReference type="EMBL" id="AP024447">
    <property type="protein sequence ID" value="BCS25481.1"/>
    <property type="molecule type" value="Genomic_DNA"/>
</dbReference>
<dbReference type="PANTHER" id="PTHR11559">
    <property type="entry name" value="CARBOXYLESTERASE"/>
    <property type="match status" value="1"/>
</dbReference>
<dbReference type="GeneID" id="64975486"/>
<accession>A0A7R8ANJ5</accession>
<dbReference type="InterPro" id="IPR002018">
    <property type="entry name" value="CarbesteraseB"/>
</dbReference>
<dbReference type="InterPro" id="IPR050309">
    <property type="entry name" value="Type-B_Carboxylest/Lipase"/>
</dbReference>
<dbReference type="RefSeq" id="XP_041557675.1">
    <property type="nucleotide sequence ID" value="XM_041705162.1"/>
</dbReference>
<dbReference type="OrthoDB" id="3200163at2759"/>
<proteinExistence type="predicted"/>
<dbReference type="SUPFAM" id="SSF53474">
    <property type="entry name" value="alpha/beta-Hydrolases"/>
    <property type="match status" value="1"/>
</dbReference>
<evidence type="ECO:0000313" key="2">
    <source>
        <dbReference type="EMBL" id="BCS25481.1"/>
    </source>
</evidence>
<dbReference type="Gene3D" id="3.40.50.1820">
    <property type="entry name" value="alpha/beta hydrolase"/>
    <property type="match status" value="1"/>
</dbReference>
<keyword evidence="3" id="KW-1185">Reference proteome</keyword>
<organism evidence="2 3">
    <name type="scientific">Aspergillus puulaauensis</name>
    <dbReference type="NCBI Taxonomy" id="1220207"/>
    <lineage>
        <taxon>Eukaryota</taxon>
        <taxon>Fungi</taxon>
        <taxon>Dikarya</taxon>
        <taxon>Ascomycota</taxon>
        <taxon>Pezizomycotina</taxon>
        <taxon>Eurotiomycetes</taxon>
        <taxon>Eurotiomycetidae</taxon>
        <taxon>Eurotiales</taxon>
        <taxon>Aspergillaceae</taxon>
        <taxon>Aspergillus</taxon>
    </lineage>
</organism>
<dbReference type="InterPro" id="IPR029058">
    <property type="entry name" value="AB_hydrolase_fold"/>
</dbReference>
<evidence type="ECO:0000313" key="3">
    <source>
        <dbReference type="Proteomes" id="UP000654913"/>
    </source>
</evidence>
<dbReference type="Pfam" id="PF00135">
    <property type="entry name" value="COesterase"/>
    <property type="match status" value="1"/>
</dbReference>
<protein>
    <recommendedName>
        <fullName evidence="1">Carboxylesterase type B domain-containing protein</fullName>
    </recommendedName>
</protein>
<feature type="domain" description="Carboxylesterase type B" evidence="1">
    <location>
        <begin position="10"/>
        <end position="453"/>
    </location>
</feature>
<dbReference type="Proteomes" id="UP000654913">
    <property type="component" value="Chromosome 5"/>
</dbReference>
<name>A0A7R8ANJ5_9EURO</name>
<sequence>MMSAAYEIIQHPTIGPIRGTKRQSGVVQFLGIQYATLKDRFARGVLREYNPKGDAMLHAIKHGPISLCPLNGCELDQKLIQKDLPHPEYPQSDTECLTLNIATPPVKDLRGLPVLVLIHGGAYMAGSSSYPHYDLSRITKQSVETGMPLIAVGTNYRLGAPGFLFSSAMKAAGYKPNNGLDDQRLAFRWIKHHIAGFGGDPNRVTCIGESAGGASACFHLHSAEPLFNQLIGMSGTSLLRPRPPQLLEESFQQVVEGLGVQSASPEEQIRTLLEISLDQLRDHAGPRIPLGPMVDGDIIPRATTYQELSEGEPERLFPGIAHCKRIIMGDCQSDSLVFVHQFATRTDILPKTLAQYLSNALNPVDSNLAPAIATAYAIDPSTTSNTTESMERVLDLGNDICFAEAARTFTRAWAGSSVPDTEALLYRFNCPNPWDGPWKGHALHIQDVAYLLLNYQKYLSTGQQQSAIRFANDIIAFSNGKRPWAAYQNHLAEKSMVYFSPMNGDKDCSTFVSDESFGETGRRRILQQVMSVGLLDKVMDAWQMFMAGP</sequence>